<dbReference type="AlphaFoldDB" id="D3PYN5"/>
<evidence type="ECO:0000313" key="7">
    <source>
        <dbReference type="EMBL" id="ADD43468.1"/>
    </source>
</evidence>
<dbReference type="InterPro" id="IPR050482">
    <property type="entry name" value="Sensor_HK_TwoCompSys"/>
</dbReference>
<dbReference type="Proteomes" id="UP000000844">
    <property type="component" value="Chromosome"/>
</dbReference>
<dbReference type="Pfam" id="PF07730">
    <property type="entry name" value="HisKA_3"/>
    <property type="match status" value="1"/>
</dbReference>
<evidence type="ECO:0000256" key="1">
    <source>
        <dbReference type="ARBA" id="ARBA00022679"/>
    </source>
</evidence>
<keyword evidence="1 7" id="KW-0808">Transferase</keyword>
<protein>
    <submittedName>
        <fullName evidence="7">Histidine kinase</fullName>
        <ecNumber evidence="7">2.7.13.3</ecNumber>
    </submittedName>
</protein>
<dbReference type="eggNOG" id="COG4585">
    <property type="taxonomic scope" value="Bacteria"/>
</dbReference>
<feature type="transmembrane region" description="Helical" evidence="5">
    <location>
        <begin position="39"/>
        <end position="58"/>
    </location>
</feature>
<dbReference type="InterPro" id="IPR011712">
    <property type="entry name" value="Sig_transdc_His_kin_sub3_dim/P"/>
</dbReference>
<dbReference type="InterPro" id="IPR003594">
    <property type="entry name" value="HATPase_dom"/>
</dbReference>
<evidence type="ECO:0000313" key="8">
    <source>
        <dbReference type="Proteomes" id="UP000000844"/>
    </source>
</evidence>
<dbReference type="InterPro" id="IPR005467">
    <property type="entry name" value="His_kinase_dom"/>
</dbReference>
<feature type="region of interest" description="Disordered" evidence="4">
    <location>
        <begin position="343"/>
        <end position="365"/>
    </location>
</feature>
<evidence type="ECO:0000259" key="6">
    <source>
        <dbReference type="PROSITE" id="PS50109"/>
    </source>
</evidence>
<feature type="domain" description="Histidine kinase" evidence="6">
    <location>
        <begin position="185"/>
        <end position="396"/>
    </location>
</feature>
<feature type="transmembrane region" description="Helical" evidence="5">
    <location>
        <begin position="106"/>
        <end position="124"/>
    </location>
</feature>
<name>D3PYN5_STANL</name>
<dbReference type="EMBL" id="CP001778">
    <property type="protein sequence ID" value="ADD43468.1"/>
    <property type="molecule type" value="Genomic_DNA"/>
</dbReference>
<accession>D3PYN5</accession>
<keyword evidence="5" id="KW-0812">Transmembrane</keyword>
<dbReference type="Gene3D" id="3.30.565.10">
    <property type="entry name" value="Histidine kinase-like ATPase, C-terminal domain"/>
    <property type="match status" value="1"/>
</dbReference>
<dbReference type="GO" id="GO:0016020">
    <property type="term" value="C:membrane"/>
    <property type="evidence" value="ECO:0007669"/>
    <property type="project" value="InterPro"/>
</dbReference>
<organism evidence="7 8">
    <name type="scientific">Stackebrandtia nassauensis (strain DSM 44728 / CIP 108903 / NRRL B-16338 / NBRC 102104 / LLR-40K-21)</name>
    <dbReference type="NCBI Taxonomy" id="446470"/>
    <lineage>
        <taxon>Bacteria</taxon>
        <taxon>Bacillati</taxon>
        <taxon>Actinomycetota</taxon>
        <taxon>Actinomycetes</taxon>
        <taxon>Glycomycetales</taxon>
        <taxon>Glycomycetaceae</taxon>
        <taxon>Stackebrandtia</taxon>
    </lineage>
</organism>
<dbReference type="HOGENOM" id="CLU_000445_20_15_11"/>
<gene>
    <name evidence="7" type="ordered locus">Snas_3812</name>
</gene>
<dbReference type="InterPro" id="IPR017205">
    <property type="entry name" value="Sig_transdc_His_kinase_ChrS"/>
</dbReference>
<dbReference type="KEGG" id="sna:Snas_3812"/>
<keyword evidence="5" id="KW-1133">Transmembrane helix</keyword>
<dbReference type="Pfam" id="PF02518">
    <property type="entry name" value="HATPase_c"/>
    <property type="match status" value="1"/>
</dbReference>
<evidence type="ECO:0000256" key="3">
    <source>
        <dbReference type="ARBA" id="ARBA00023012"/>
    </source>
</evidence>
<dbReference type="PANTHER" id="PTHR24421:SF62">
    <property type="entry name" value="SENSORY TRANSDUCTION HISTIDINE KINASE"/>
    <property type="match status" value="1"/>
</dbReference>
<dbReference type="Gene3D" id="1.20.5.1930">
    <property type="match status" value="1"/>
</dbReference>
<dbReference type="SUPFAM" id="SSF55874">
    <property type="entry name" value="ATPase domain of HSP90 chaperone/DNA topoisomerase II/histidine kinase"/>
    <property type="match status" value="1"/>
</dbReference>
<feature type="region of interest" description="Disordered" evidence="4">
    <location>
        <begin position="378"/>
        <end position="402"/>
    </location>
</feature>
<dbReference type="OrthoDB" id="144293at2"/>
<keyword evidence="8" id="KW-1185">Reference proteome</keyword>
<keyword evidence="3" id="KW-0902">Two-component regulatory system</keyword>
<dbReference type="PROSITE" id="PS50109">
    <property type="entry name" value="HIS_KIN"/>
    <property type="match status" value="1"/>
</dbReference>
<dbReference type="RefSeq" id="WP_013019039.1">
    <property type="nucleotide sequence ID" value="NC_013947.1"/>
</dbReference>
<evidence type="ECO:0000256" key="4">
    <source>
        <dbReference type="SAM" id="MobiDB-lite"/>
    </source>
</evidence>
<keyword evidence="5" id="KW-0472">Membrane</keyword>
<dbReference type="EC" id="2.7.13.3" evidence="7"/>
<proteinExistence type="predicted"/>
<evidence type="ECO:0000256" key="2">
    <source>
        <dbReference type="ARBA" id="ARBA00022777"/>
    </source>
</evidence>
<evidence type="ECO:0000256" key="5">
    <source>
        <dbReference type="SAM" id="Phobius"/>
    </source>
</evidence>
<dbReference type="PIRSF" id="PIRSF037434">
    <property type="entry name" value="STHK_ChrS"/>
    <property type="match status" value="1"/>
</dbReference>
<feature type="transmembrane region" description="Helical" evidence="5">
    <location>
        <begin position="131"/>
        <end position="149"/>
    </location>
</feature>
<dbReference type="STRING" id="446470.Snas_3812"/>
<feature type="compositionally biased region" description="Gly residues" evidence="4">
    <location>
        <begin position="352"/>
        <end position="362"/>
    </location>
</feature>
<keyword evidence="2 7" id="KW-0418">Kinase</keyword>
<dbReference type="InterPro" id="IPR036890">
    <property type="entry name" value="HATPase_C_sf"/>
</dbReference>
<reference evidence="7 8" key="1">
    <citation type="journal article" date="2009" name="Stand. Genomic Sci.">
        <title>Complete genome sequence of Stackebrandtia nassauensis type strain (LLR-40K-21).</title>
        <authorList>
            <person name="Munk C."/>
            <person name="Lapidus A."/>
            <person name="Copeland A."/>
            <person name="Jando M."/>
            <person name="Mayilraj S."/>
            <person name="Glavina Del Rio T."/>
            <person name="Nolan M."/>
            <person name="Chen F."/>
            <person name="Lucas S."/>
            <person name="Tice H."/>
            <person name="Cheng J.F."/>
            <person name="Han C."/>
            <person name="Detter J.C."/>
            <person name="Bruce D."/>
            <person name="Goodwin L."/>
            <person name="Chain P."/>
            <person name="Pitluck S."/>
            <person name="Goker M."/>
            <person name="Ovchinikova G."/>
            <person name="Pati A."/>
            <person name="Ivanova N."/>
            <person name="Mavromatis K."/>
            <person name="Chen A."/>
            <person name="Palaniappan K."/>
            <person name="Land M."/>
            <person name="Hauser L."/>
            <person name="Chang Y.J."/>
            <person name="Jeffries C.D."/>
            <person name="Bristow J."/>
            <person name="Eisen J.A."/>
            <person name="Markowitz V."/>
            <person name="Hugenholtz P."/>
            <person name="Kyrpides N.C."/>
            <person name="Klenk H.P."/>
        </authorList>
    </citation>
    <scope>NUCLEOTIDE SEQUENCE [LARGE SCALE GENOMIC DNA]</scope>
    <source>
        <strain evidence="8">DSM 44728 / CIP 108903 / NRRL B-16338 / NBRC 102104 / LLR-40K-21</strain>
    </source>
</reference>
<dbReference type="CDD" id="cd16917">
    <property type="entry name" value="HATPase_UhpB-NarQ-NarX-like"/>
    <property type="match status" value="1"/>
</dbReference>
<dbReference type="SMART" id="SM00387">
    <property type="entry name" value="HATPase_c"/>
    <property type="match status" value="1"/>
</dbReference>
<dbReference type="GO" id="GO:0000155">
    <property type="term" value="F:phosphorelay sensor kinase activity"/>
    <property type="evidence" value="ECO:0007669"/>
    <property type="project" value="InterPro"/>
</dbReference>
<sequence>MNARLWVDRAMHAAFFLLLASSAARLVARHEVTGLTVAALVGSLLLAVVYAGGAAAGYTTARWRYVWFGAVVVLWLVTVELAPSFAWCAVPLYFLALRLLPGRVTIAVAVVLTLAVIVGGVRIADVVEPSLFLAPIGIAVMIAAFFWLLNHEITQRQRLIDDLAATRDSLAASQREAGMLAERERLSREIHDTLAQGLSSMGMLLQAAGRVWGTDPDAAREHVERAGAVAAENLDEARRFVRDLRPPRLDDTSLAEALRVLCADVDRENPVAVRFRLEGVETTVDDRVRLAVLRVAQSALSNVVEHAGASAAVVTLSFLGAELSLDVVDDGAGFPVGEPVPGDGLARADVGSGSGPQRGYGIPGMRDRLAELGGELTIENTPGEGTALAARIPLPPERKRAS</sequence>
<dbReference type="PANTHER" id="PTHR24421">
    <property type="entry name" value="NITRATE/NITRITE SENSOR PROTEIN NARX-RELATED"/>
    <property type="match status" value="1"/>
</dbReference>
<dbReference type="GO" id="GO:0046983">
    <property type="term" value="F:protein dimerization activity"/>
    <property type="evidence" value="ECO:0007669"/>
    <property type="project" value="InterPro"/>
</dbReference>
<feature type="transmembrane region" description="Helical" evidence="5">
    <location>
        <begin position="65"/>
        <end position="94"/>
    </location>
</feature>